<gene>
    <name evidence="2" type="ORF">EVAR_17609_1</name>
</gene>
<evidence type="ECO:0000313" key="2">
    <source>
        <dbReference type="EMBL" id="GBP23969.1"/>
    </source>
</evidence>
<keyword evidence="1" id="KW-0812">Transmembrane</keyword>
<protein>
    <submittedName>
        <fullName evidence="2">Uncharacterized protein</fullName>
    </submittedName>
</protein>
<sequence length="139" mass="15774">MRYIPSRLVLEIEMLYYVDIGRRRRAAHVAAAPLAASYPVHSHADKVSLFLSKKYVDHIPARTSRMPAAATLVSRLALSCLVGLLINTYIAHFSNGLPIFTRRIYGNARLEENEYSNHHKVGDHRRPCIKFPKESLVCC</sequence>
<evidence type="ECO:0000256" key="1">
    <source>
        <dbReference type="SAM" id="Phobius"/>
    </source>
</evidence>
<dbReference type="AlphaFoldDB" id="A0A4C1UC91"/>
<reference evidence="2 3" key="1">
    <citation type="journal article" date="2019" name="Commun. Biol.">
        <title>The bagworm genome reveals a unique fibroin gene that provides high tensile strength.</title>
        <authorList>
            <person name="Kono N."/>
            <person name="Nakamura H."/>
            <person name="Ohtoshi R."/>
            <person name="Tomita M."/>
            <person name="Numata K."/>
            <person name="Arakawa K."/>
        </authorList>
    </citation>
    <scope>NUCLEOTIDE SEQUENCE [LARGE SCALE GENOMIC DNA]</scope>
</reference>
<name>A0A4C1UC91_EUMVA</name>
<organism evidence="2 3">
    <name type="scientific">Eumeta variegata</name>
    <name type="common">Bagworm moth</name>
    <name type="synonym">Eumeta japonica</name>
    <dbReference type="NCBI Taxonomy" id="151549"/>
    <lineage>
        <taxon>Eukaryota</taxon>
        <taxon>Metazoa</taxon>
        <taxon>Ecdysozoa</taxon>
        <taxon>Arthropoda</taxon>
        <taxon>Hexapoda</taxon>
        <taxon>Insecta</taxon>
        <taxon>Pterygota</taxon>
        <taxon>Neoptera</taxon>
        <taxon>Endopterygota</taxon>
        <taxon>Lepidoptera</taxon>
        <taxon>Glossata</taxon>
        <taxon>Ditrysia</taxon>
        <taxon>Tineoidea</taxon>
        <taxon>Psychidae</taxon>
        <taxon>Oiketicinae</taxon>
        <taxon>Eumeta</taxon>
    </lineage>
</organism>
<keyword evidence="3" id="KW-1185">Reference proteome</keyword>
<proteinExistence type="predicted"/>
<evidence type="ECO:0000313" key="3">
    <source>
        <dbReference type="Proteomes" id="UP000299102"/>
    </source>
</evidence>
<keyword evidence="1" id="KW-0472">Membrane</keyword>
<dbReference type="Proteomes" id="UP000299102">
    <property type="component" value="Unassembled WGS sequence"/>
</dbReference>
<keyword evidence="1" id="KW-1133">Transmembrane helix</keyword>
<comment type="caution">
    <text evidence="2">The sequence shown here is derived from an EMBL/GenBank/DDBJ whole genome shotgun (WGS) entry which is preliminary data.</text>
</comment>
<dbReference type="EMBL" id="BGZK01000155">
    <property type="protein sequence ID" value="GBP23969.1"/>
    <property type="molecule type" value="Genomic_DNA"/>
</dbReference>
<accession>A0A4C1UC91</accession>
<feature type="transmembrane region" description="Helical" evidence="1">
    <location>
        <begin position="72"/>
        <end position="91"/>
    </location>
</feature>